<organism evidence="1">
    <name type="scientific">Anguilla anguilla</name>
    <name type="common">European freshwater eel</name>
    <name type="synonym">Muraena anguilla</name>
    <dbReference type="NCBI Taxonomy" id="7936"/>
    <lineage>
        <taxon>Eukaryota</taxon>
        <taxon>Metazoa</taxon>
        <taxon>Chordata</taxon>
        <taxon>Craniata</taxon>
        <taxon>Vertebrata</taxon>
        <taxon>Euteleostomi</taxon>
        <taxon>Actinopterygii</taxon>
        <taxon>Neopterygii</taxon>
        <taxon>Teleostei</taxon>
        <taxon>Anguilliformes</taxon>
        <taxon>Anguillidae</taxon>
        <taxon>Anguilla</taxon>
    </lineage>
</organism>
<evidence type="ECO:0000313" key="1">
    <source>
        <dbReference type="EMBL" id="JAH95774.1"/>
    </source>
</evidence>
<accession>A0A0E9WZM3</accession>
<dbReference type="EMBL" id="GBXM01012803">
    <property type="protein sequence ID" value="JAH95774.1"/>
    <property type="molecule type" value="Transcribed_RNA"/>
</dbReference>
<protein>
    <submittedName>
        <fullName evidence="1">Uncharacterized protein</fullName>
    </submittedName>
</protein>
<dbReference type="AlphaFoldDB" id="A0A0E9WZM3"/>
<proteinExistence type="predicted"/>
<sequence length="78" mass="9082">MYEPYDVSEPITGKYVLGTNSLTLEATLTVLEPSQSNKIIYYALYTSNCNIFWYEISTQKYKLINLRIRNTICLFTIV</sequence>
<reference evidence="1" key="1">
    <citation type="submission" date="2014-11" db="EMBL/GenBank/DDBJ databases">
        <authorList>
            <person name="Amaro Gonzalez C."/>
        </authorList>
    </citation>
    <scope>NUCLEOTIDE SEQUENCE</scope>
</reference>
<name>A0A0E9WZM3_ANGAN</name>
<reference evidence="1" key="2">
    <citation type="journal article" date="2015" name="Fish Shellfish Immunol.">
        <title>Early steps in the European eel (Anguilla anguilla)-Vibrio vulnificus interaction in the gills: Role of the RtxA13 toxin.</title>
        <authorList>
            <person name="Callol A."/>
            <person name="Pajuelo D."/>
            <person name="Ebbesson L."/>
            <person name="Teles M."/>
            <person name="MacKenzie S."/>
            <person name="Amaro C."/>
        </authorList>
    </citation>
    <scope>NUCLEOTIDE SEQUENCE</scope>
</reference>